<feature type="non-terminal residue" evidence="1">
    <location>
        <position position="234"/>
    </location>
</feature>
<reference evidence="1" key="1">
    <citation type="submission" date="2021-06" db="EMBL/GenBank/DDBJ databases">
        <authorList>
            <person name="Kallberg Y."/>
            <person name="Tangrot J."/>
            <person name="Rosling A."/>
        </authorList>
    </citation>
    <scope>NUCLEOTIDE SEQUENCE</scope>
    <source>
        <strain evidence="1">MA461A</strain>
    </source>
</reference>
<proteinExistence type="predicted"/>
<comment type="caution">
    <text evidence="1">The sequence shown here is derived from an EMBL/GenBank/DDBJ whole genome shotgun (WGS) entry which is preliminary data.</text>
</comment>
<dbReference type="Proteomes" id="UP000789920">
    <property type="component" value="Unassembled WGS sequence"/>
</dbReference>
<evidence type="ECO:0000313" key="1">
    <source>
        <dbReference type="EMBL" id="CAG8754760.1"/>
    </source>
</evidence>
<name>A0ACA9QQK1_9GLOM</name>
<sequence>MSSLFDTESDDSVEIVDLTSDDNNDNEQENNNSDDLTEKIAYFTKSLTAKHIQFSAVSVEYPPTDPKGYAIIYNFIKSDNYSTTNNDQIQKAMKNKARTVFHQYSQEGKGGASYVNCPFFEDPNNKQIQIIKDQRTCGGIKICSFAHDYFHNYTHTNVDFDSNIFQSIKNNEELRTAKKLPCPYIQENGSQCNGELKHGTSGHRYLPIGENIDRQLLKNLINGMPLNECEIDNT</sequence>
<organism evidence="1 2">
    <name type="scientific">Racocetra persica</name>
    <dbReference type="NCBI Taxonomy" id="160502"/>
    <lineage>
        <taxon>Eukaryota</taxon>
        <taxon>Fungi</taxon>
        <taxon>Fungi incertae sedis</taxon>
        <taxon>Mucoromycota</taxon>
        <taxon>Glomeromycotina</taxon>
        <taxon>Glomeromycetes</taxon>
        <taxon>Diversisporales</taxon>
        <taxon>Gigasporaceae</taxon>
        <taxon>Racocetra</taxon>
    </lineage>
</organism>
<accession>A0ACA9QQK1</accession>
<gene>
    <name evidence="1" type="ORF">RPERSI_LOCUS14561</name>
</gene>
<keyword evidence="2" id="KW-1185">Reference proteome</keyword>
<evidence type="ECO:0000313" key="2">
    <source>
        <dbReference type="Proteomes" id="UP000789920"/>
    </source>
</evidence>
<dbReference type="EMBL" id="CAJVQC010033743">
    <property type="protein sequence ID" value="CAG8754760.1"/>
    <property type="molecule type" value="Genomic_DNA"/>
</dbReference>
<protein>
    <submittedName>
        <fullName evidence="1">29300_t:CDS:1</fullName>
    </submittedName>
</protein>